<dbReference type="PANTHER" id="PTHR28096:SF1">
    <property type="entry name" value="PROTEIN FAF1"/>
    <property type="match status" value="1"/>
</dbReference>
<dbReference type="Proteomes" id="UP001318860">
    <property type="component" value="Unassembled WGS sequence"/>
</dbReference>
<feature type="region of interest" description="Disordered" evidence="1">
    <location>
        <begin position="1"/>
        <end position="60"/>
    </location>
</feature>
<comment type="caution">
    <text evidence="2">The sequence shown here is derived from an EMBL/GenBank/DDBJ whole genome shotgun (WGS) entry which is preliminary data.</text>
</comment>
<accession>A0ABR0V3T7</accession>
<dbReference type="InterPro" id="IPR027973">
    <property type="entry name" value="FSAF1-like"/>
</dbReference>
<reference evidence="2 3" key="1">
    <citation type="journal article" date="2021" name="Comput. Struct. Biotechnol. J.">
        <title>De novo genome assembly of the potent medicinal plant Rehmannia glutinosa using nanopore technology.</title>
        <authorList>
            <person name="Ma L."/>
            <person name="Dong C."/>
            <person name="Song C."/>
            <person name="Wang X."/>
            <person name="Zheng X."/>
            <person name="Niu Y."/>
            <person name="Chen S."/>
            <person name="Feng W."/>
        </authorList>
    </citation>
    <scope>NUCLEOTIDE SEQUENCE [LARGE SCALE GENOMIC DNA]</scope>
    <source>
        <strain evidence="2">DH-2019</strain>
    </source>
</reference>
<gene>
    <name evidence="2" type="ORF">DH2020_036428</name>
</gene>
<feature type="region of interest" description="Disordered" evidence="1">
    <location>
        <begin position="89"/>
        <end position="213"/>
    </location>
</feature>
<feature type="compositionally biased region" description="Basic and acidic residues" evidence="1">
    <location>
        <begin position="35"/>
        <end position="44"/>
    </location>
</feature>
<dbReference type="InterPro" id="IPR053030">
    <property type="entry name" value="Ribosomal_biogenesis_FAF1-like"/>
</dbReference>
<protein>
    <submittedName>
        <fullName evidence="2">Uncharacterized protein</fullName>
    </submittedName>
</protein>
<feature type="compositionally biased region" description="Basic and acidic residues" evidence="1">
    <location>
        <begin position="114"/>
        <end position="123"/>
    </location>
</feature>
<sequence>MTKIHERKTAPLTQITQGTTSLNSGGDGEPDEERIEIPMKRPEAKGGSSSQGVDSEEPKMNIKSILKDIEFLGSSHMTWKQKKDLENRKVVSLGGKPPKKQRLPLSVARVPMKRQKEREEKMQQENAILGKFGAYSSGGAKKVAERRRPEDRVLKTTEGNFRNGVLDVTHLLPSSAPRAAADDKGKHAFGNGKKRKGGNKGHGKRKGGGKKRH</sequence>
<evidence type="ECO:0000313" key="3">
    <source>
        <dbReference type="Proteomes" id="UP001318860"/>
    </source>
</evidence>
<dbReference type="PANTHER" id="PTHR28096">
    <property type="entry name" value="PROTEIN FAF1"/>
    <property type="match status" value="1"/>
</dbReference>
<feature type="compositionally biased region" description="Basic residues" evidence="1">
    <location>
        <begin position="192"/>
        <end position="213"/>
    </location>
</feature>
<dbReference type="Pfam" id="PF15375">
    <property type="entry name" value="FSAF1"/>
    <property type="match status" value="1"/>
</dbReference>
<keyword evidence="3" id="KW-1185">Reference proteome</keyword>
<feature type="compositionally biased region" description="Polar residues" evidence="1">
    <location>
        <begin position="11"/>
        <end position="24"/>
    </location>
</feature>
<name>A0ABR0V3T7_REHGL</name>
<evidence type="ECO:0000256" key="1">
    <source>
        <dbReference type="SAM" id="MobiDB-lite"/>
    </source>
</evidence>
<organism evidence="2 3">
    <name type="scientific">Rehmannia glutinosa</name>
    <name type="common">Chinese foxglove</name>
    <dbReference type="NCBI Taxonomy" id="99300"/>
    <lineage>
        <taxon>Eukaryota</taxon>
        <taxon>Viridiplantae</taxon>
        <taxon>Streptophyta</taxon>
        <taxon>Embryophyta</taxon>
        <taxon>Tracheophyta</taxon>
        <taxon>Spermatophyta</taxon>
        <taxon>Magnoliopsida</taxon>
        <taxon>eudicotyledons</taxon>
        <taxon>Gunneridae</taxon>
        <taxon>Pentapetalae</taxon>
        <taxon>asterids</taxon>
        <taxon>lamiids</taxon>
        <taxon>Lamiales</taxon>
        <taxon>Orobanchaceae</taxon>
        <taxon>Rehmannieae</taxon>
        <taxon>Rehmannia</taxon>
    </lineage>
</organism>
<feature type="compositionally biased region" description="Basic and acidic residues" evidence="1">
    <location>
        <begin position="142"/>
        <end position="155"/>
    </location>
</feature>
<evidence type="ECO:0000313" key="2">
    <source>
        <dbReference type="EMBL" id="KAK6129842.1"/>
    </source>
</evidence>
<proteinExistence type="predicted"/>
<dbReference type="EMBL" id="JABTTQ020001611">
    <property type="protein sequence ID" value="KAK6129842.1"/>
    <property type="molecule type" value="Genomic_DNA"/>
</dbReference>